<name>A0A147BCB6_IXORI</name>
<accession>A0A147BCB6</accession>
<keyword evidence="1" id="KW-1133">Transmembrane helix</keyword>
<proteinExistence type="predicted"/>
<protein>
    <submittedName>
        <fullName evidence="2">Uncharacterized protein</fullName>
    </submittedName>
</protein>
<evidence type="ECO:0000313" key="2">
    <source>
        <dbReference type="EMBL" id="JAR88408.1"/>
    </source>
</evidence>
<keyword evidence="1" id="KW-0472">Membrane</keyword>
<dbReference type="AlphaFoldDB" id="A0A147BCB6"/>
<organism evidence="2">
    <name type="scientific">Ixodes ricinus</name>
    <name type="common">Common tick</name>
    <name type="synonym">Acarus ricinus</name>
    <dbReference type="NCBI Taxonomy" id="34613"/>
    <lineage>
        <taxon>Eukaryota</taxon>
        <taxon>Metazoa</taxon>
        <taxon>Ecdysozoa</taxon>
        <taxon>Arthropoda</taxon>
        <taxon>Chelicerata</taxon>
        <taxon>Arachnida</taxon>
        <taxon>Acari</taxon>
        <taxon>Parasitiformes</taxon>
        <taxon>Ixodida</taxon>
        <taxon>Ixodoidea</taxon>
        <taxon>Ixodidae</taxon>
        <taxon>Ixodinae</taxon>
        <taxon>Ixodes</taxon>
    </lineage>
</organism>
<keyword evidence="1" id="KW-0812">Transmembrane</keyword>
<reference evidence="2" key="1">
    <citation type="journal article" date="2018" name="PLoS Negl. Trop. Dis.">
        <title>Sialome diversity of ticks revealed by RNAseq of single tick salivary glands.</title>
        <authorList>
            <person name="Perner J."/>
            <person name="Kropackova S."/>
            <person name="Kopacek P."/>
            <person name="Ribeiro J.M."/>
        </authorList>
    </citation>
    <scope>NUCLEOTIDE SEQUENCE</scope>
    <source>
        <strain evidence="2">Siblings of single egg batch collected in Ceske Budejovice</strain>
        <tissue evidence="2">Salivary glands</tissue>
    </source>
</reference>
<feature type="transmembrane region" description="Helical" evidence="1">
    <location>
        <begin position="6"/>
        <end position="32"/>
    </location>
</feature>
<dbReference type="EMBL" id="GEGO01006996">
    <property type="protein sequence ID" value="JAR88408.1"/>
    <property type="molecule type" value="Transcribed_RNA"/>
</dbReference>
<sequence length="89" mass="9836">MDQEIVLCVSLFCFSLTFFFIIIFVFCCLCCVEDPARRACERGGGVCGLRQLRSAVFSGAWMLYLLGGTPRNVCPGREQGHTPACCRST</sequence>
<evidence type="ECO:0000256" key="1">
    <source>
        <dbReference type="SAM" id="Phobius"/>
    </source>
</evidence>